<gene>
    <name evidence="1" type="ORF">BJ993_004168</name>
</gene>
<sequence>MSFIQVQDLRTDRFAEIDELAAQWRADTAGRRTLLHEQVYVDRNDPQHFVIINGFDSYESAMVNSHLPETDALASRLGPMVSELSYADLEPVATHDTRLELAEAFRSAVAASDASGPAWADDVEFVGMFPHAIVRASGPDGLTRLLAEDAPARTFDVWDVQPTPTGFAAEYSWRTTGARSYLSVGTVLATVTDGRISRVLCTCAGSWDAAAEAEIMGVTAGASS</sequence>
<dbReference type="EMBL" id="JACBZM010000001">
    <property type="protein sequence ID" value="NYI47088.1"/>
    <property type="molecule type" value="Genomic_DNA"/>
</dbReference>
<dbReference type="RefSeq" id="WP_179651011.1">
    <property type="nucleotide sequence ID" value="NZ_JACBZM010000001.1"/>
</dbReference>
<protein>
    <submittedName>
        <fullName evidence="1">Uncharacterized protein</fullName>
    </submittedName>
</protein>
<organism evidence="1 2">
    <name type="scientific">Nocardioides aromaticivorans</name>
    <dbReference type="NCBI Taxonomy" id="200618"/>
    <lineage>
        <taxon>Bacteria</taxon>
        <taxon>Bacillati</taxon>
        <taxon>Actinomycetota</taxon>
        <taxon>Actinomycetes</taxon>
        <taxon>Propionibacteriales</taxon>
        <taxon>Nocardioidaceae</taxon>
        <taxon>Nocardioides</taxon>
    </lineage>
</organism>
<proteinExistence type="predicted"/>
<accession>A0A7Y9ZMK6</accession>
<evidence type="ECO:0000313" key="1">
    <source>
        <dbReference type="EMBL" id="NYI47088.1"/>
    </source>
</evidence>
<reference evidence="1 2" key="1">
    <citation type="submission" date="2020-07" db="EMBL/GenBank/DDBJ databases">
        <title>Sequencing the genomes of 1000 actinobacteria strains.</title>
        <authorList>
            <person name="Klenk H.-P."/>
        </authorList>
    </citation>
    <scope>NUCLEOTIDE SEQUENCE [LARGE SCALE GENOMIC DNA]</scope>
    <source>
        <strain evidence="1 2">DSM 15131</strain>
    </source>
</reference>
<dbReference type="AlphaFoldDB" id="A0A7Y9ZMK6"/>
<comment type="caution">
    <text evidence="1">The sequence shown here is derived from an EMBL/GenBank/DDBJ whole genome shotgun (WGS) entry which is preliminary data.</text>
</comment>
<dbReference type="Proteomes" id="UP000562045">
    <property type="component" value="Unassembled WGS sequence"/>
</dbReference>
<dbReference type="SUPFAM" id="SSF54427">
    <property type="entry name" value="NTF2-like"/>
    <property type="match status" value="1"/>
</dbReference>
<name>A0A7Y9ZMK6_9ACTN</name>
<evidence type="ECO:0000313" key="2">
    <source>
        <dbReference type="Proteomes" id="UP000562045"/>
    </source>
</evidence>
<dbReference type="InterPro" id="IPR032710">
    <property type="entry name" value="NTF2-like_dom_sf"/>
</dbReference>